<comment type="subcellular location">
    <subcellularLocation>
        <location evidence="1">Membrane</location>
        <topology evidence="1">Multi-pass membrane protein</topology>
    </subcellularLocation>
</comment>
<dbReference type="PANTHER" id="PTHR21716">
    <property type="entry name" value="TRANSMEMBRANE PROTEIN"/>
    <property type="match status" value="1"/>
</dbReference>
<evidence type="ECO:0000256" key="3">
    <source>
        <dbReference type="ARBA" id="ARBA00022692"/>
    </source>
</evidence>
<keyword evidence="8" id="KW-1185">Reference proteome</keyword>
<evidence type="ECO:0000313" key="7">
    <source>
        <dbReference type="EMBL" id="TCN28039.1"/>
    </source>
</evidence>
<keyword evidence="5 6" id="KW-0472">Membrane</keyword>
<feature type="transmembrane region" description="Helical" evidence="6">
    <location>
        <begin position="143"/>
        <end position="167"/>
    </location>
</feature>
<dbReference type="PANTHER" id="PTHR21716:SF68">
    <property type="entry name" value="TRANSPORT PROTEIN YTVI-RELATED"/>
    <property type="match status" value="1"/>
</dbReference>
<dbReference type="RefSeq" id="WP_132001147.1">
    <property type="nucleotide sequence ID" value="NZ_JABUHM010000006.1"/>
</dbReference>
<feature type="transmembrane region" description="Helical" evidence="6">
    <location>
        <begin position="266"/>
        <end position="286"/>
    </location>
</feature>
<comment type="similarity">
    <text evidence="2">Belongs to the autoinducer-2 exporter (AI-2E) (TC 2.A.86) family.</text>
</comment>
<evidence type="ECO:0000256" key="5">
    <source>
        <dbReference type="ARBA" id="ARBA00023136"/>
    </source>
</evidence>
<dbReference type="AlphaFoldDB" id="A0A4R2BPU6"/>
<dbReference type="NCBIfam" id="TIGR02872">
    <property type="entry name" value="spore_ytvI"/>
    <property type="match status" value="1"/>
</dbReference>
<name>A0A4R2BPU6_9BACI</name>
<accession>A0A4R2BPU6</accession>
<dbReference type="InterPro" id="IPR002549">
    <property type="entry name" value="AI-2E-like"/>
</dbReference>
<dbReference type="Proteomes" id="UP000295689">
    <property type="component" value="Unassembled WGS sequence"/>
</dbReference>
<reference evidence="7 8" key="1">
    <citation type="journal article" date="2015" name="Stand. Genomic Sci.">
        <title>Genomic Encyclopedia of Bacterial and Archaeal Type Strains, Phase III: the genomes of soil and plant-associated and newly described type strains.</title>
        <authorList>
            <person name="Whitman W.B."/>
            <person name="Woyke T."/>
            <person name="Klenk H.P."/>
            <person name="Zhou Y."/>
            <person name="Lilburn T.G."/>
            <person name="Beck B.J."/>
            <person name="De Vos P."/>
            <person name="Vandamme P."/>
            <person name="Eisen J.A."/>
            <person name="Garrity G."/>
            <person name="Hugenholtz P."/>
            <person name="Kyrpides N.C."/>
        </authorList>
    </citation>
    <scope>NUCLEOTIDE SEQUENCE [LARGE SCALE GENOMIC DNA]</scope>
    <source>
        <strain evidence="7 8">CV53</strain>
    </source>
</reference>
<evidence type="ECO:0000256" key="2">
    <source>
        <dbReference type="ARBA" id="ARBA00009773"/>
    </source>
</evidence>
<dbReference type="GO" id="GO:0016020">
    <property type="term" value="C:membrane"/>
    <property type="evidence" value="ECO:0007669"/>
    <property type="project" value="UniProtKB-SubCell"/>
</dbReference>
<gene>
    <name evidence="7" type="ORF">EV146_101370</name>
</gene>
<protein>
    <submittedName>
        <fullName evidence="7">Sporulation integral membrane protein YtvI</fullName>
    </submittedName>
</protein>
<feature type="transmembrane region" description="Helical" evidence="6">
    <location>
        <begin position="6"/>
        <end position="39"/>
    </location>
</feature>
<evidence type="ECO:0000256" key="4">
    <source>
        <dbReference type="ARBA" id="ARBA00022989"/>
    </source>
</evidence>
<dbReference type="InterPro" id="IPR014227">
    <property type="entry name" value="YtvI-like"/>
</dbReference>
<dbReference type="EMBL" id="SLVV01000001">
    <property type="protein sequence ID" value="TCN28039.1"/>
    <property type="molecule type" value="Genomic_DNA"/>
</dbReference>
<proteinExistence type="inferred from homology"/>
<comment type="caution">
    <text evidence="7">The sequence shown here is derived from an EMBL/GenBank/DDBJ whole genome shotgun (WGS) entry which is preliminary data.</text>
</comment>
<keyword evidence="4 6" id="KW-1133">Transmembrane helix</keyword>
<dbReference type="Pfam" id="PF01594">
    <property type="entry name" value="AI-2E_transport"/>
    <property type="match status" value="1"/>
</dbReference>
<dbReference type="GO" id="GO:0055085">
    <property type="term" value="P:transmembrane transport"/>
    <property type="evidence" value="ECO:0007669"/>
    <property type="project" value="TreeGrafter"/>
</dbReference>
<feature type="transmembrane region" description="Helical" evidence="6">
    <location>
        <begin position="306"/>
        <end position="331"/>
    </location>
</feature>
<feature type="transmembrane region" description="Helical" evidence="6">
    <location>
        <begin position="236"/>
        <end position="259"/>
    </location>
</feature>
<evidence type="ECO:0000256" key="6">
    <source>
        <dbReference type="SAM" id="Phobius"/>
    </source>
</evidence>
<feature type="transmembrane region" description="Helical" evidence="6">
    <location>
        <begin position="51"/>
        <end position="73"/>
    </location>
</feature>
<keyword evidence="3 6" id="KW-0812">Transmembrane</keyword>
<evidence type="ECO:0000313" key="8">
    <source>
        <dbReference type="Proteomes" id="UP000295689"/>
    </source>
</evidence>
<feature type="transmembrane region" description="Helical" evidence="6">
    <location>
        <begin position="209"/>
        <end position="230"/>
    </location>
</feature>
<evidence type="ECO:0000256" key="1">
    <source>
        <dbReference type="ARBA" id="ARBA00004141"/>
    </source>
</evidence>
<organism evidence="7 8">
    <name type="scientific">Mesobacillus foraminis</name>
    <dbReference type="NCBI Taxonomy" id="279826"/>
    <lineage>
        <taxon>Bacteria</taxon>
        <taxon>Bacillati</taxon>
        <taxon>Bacillota</taxon>
        <taxon>Bacilli</taxon>
        <taxon>Bacillales</taxon>
        <taxon>Bacillaceae</taxon>
        <taxon>Mesobacillus</taxon>
    </lineage>
</organism>
<sequence>MWKKWIWVAIAAALIIFLVPYSLPLIFAFLTAVLLEGMVQGLISKLHFKRFQAVLAVFLGYVLLIGVIGYNLISTIAQQAVSLSQRTPTFVKDFYSSVILPLIGKWEFYSRSLPSEVILQINSTIEKNVNTLDSFLQSGVTSILNLLTAIPGFLIEMLIYMIALFLFSLELPRLKQKLELHMKSQTKEKVYLVARQLNKAGMGFIKAQVILSVITFVMAYSGLAILNAPYTGLLSLLIVIVDILPILGTGSVLVPWAIIALLQNNNFLGIGLIILFVVITVVRRVIEPKVYSTNLGISPLASLISIYIGFKLLGIVGVLLGPTVVIVYDTLRKANIIQMKFKI</sequence>